<keyword evidence="7" id="KW-0812">Transmembrane</keyword>
<dbReference type="PRINTS" id="PR00344">
    <property type="entry name" value="BCTRLSENSOR"/>
</dbReference>
<dbReference type="Gene3D" id="3.30.565.10">
    <property type="entry name" value="Histidine kinase-like ATPase, C-terminal domain"/>
    <property type="match status" value="1"/>
</dbReference>
<dbReference type="Pfam" id="PF22673">
    <property type="entry name" value="MCP-like_PDC_1"/>
    <property type="match status" value="1"/>
</dbReference>
<dbReference type="PANTHER" id="PTHR43304:SF1">
    <property type="entry name" value="PAC DOMAIN-CONTAINING PROTEIN"/>
    <property type="match status" value="1"/>
</dbReference>
<dbReference type="AlphaFoldDB" id="A0A7D3XXP6"/>
<feature type="domain" description="PAC" evidence="10">
    <location>
        <begin position="570"/>
        <end position="621"/>
    </location>
</feature>
<dbReference type="InterPro" id="IPR052162">
    <property type="entry name" value="Sensor_kinase/Photoreceptor"/>
</dbReference>
<dbReference type="InterPro" id="IPR005467">
    <property type="entry name" value="His_kinase_dom"/>
</dbReference>
<organism evidence="11 12">
    <name type="scientific">Tenuifilum thalassicum</name>
    <dbReference type="NCBI Taxonomy" id="2590900"/>
    <lineage>
        <taxon>Bacteria</taxon>
        <taxon>Pseudomonadati</taxon>
        <taxon>Bacteroidota</taxon>
        <taxon>Bacteroidia</taxon>
        <taxon>Bacteroidales</taxon>
        <taxon>Tenuifilaceae</taxon>
        <taxon>Tenuifilum</taxon>
    </lineage>
</organism>
<dbReference type="InterPro" id="IPR013655">
    <property type="entry name" value="PAS_fold_3"/>
</dbReference>
<dbReference type="GO" id="GO:0000155">
    <property type="term" value="F:phosphorelay sensor kinase activity"/>
    <property type="evidence" value="ECO:0007669"/>
    <property type="project" value="InterPro"/>
</dbReference>
<dbReference type="SMART" id="SM00387">
    <property type="entry name" value="HATPase_c"/>
    <property type="match status" value="1"/>
</dbReference>
<dbReference type="SUPFAM" id="SSF47384">
    <property type="entry name" value="Homodimeric domain of signal transducing histidine kinase"/>
    <property type="match status" value="1"/>
</dbReference>
<dbReference type="InterPro" id="IPR004358">
    <property type="entry name" value="Sig_transdc_His_kin-like_C"/>
</dbReference>
<evidence type="ECO:0000256" key="5">
    <source>
        <dbReference type="ARBA" id="ARBA00022777"/>
    </source>
</evidence>
<gene>
    <name evidence="11" type="ORF">FHG85_12505</name>
</gene>
<evidence type="ECO:0000256" key="1">
    <source>
        <dbReference type="ARBA" id="ARBA00000085"/>
    </source>
</evidence>
<dbReference type="EC" id="2.7.13.3" evidence="2"/>
<dbReference type="Gene3D" id="3.30.450.20">
    <property type="entry name" value="PAS domain"/>
    <property type="match status" value="7"/>
</dbReference>
<dbReference type="InterPro" id="IPR036890">
    <property type="entry name" value="HATPase_C_sf"/>
</dbReference>
<evidence type="ECO:0000259" key="10">
    <source>
        <dbReference type="PROSITE" id="PS50113"/>
    </source>
</evidence>
<feature type="domain" description="PAC" evidence="10">
    <location>
        <begin position="821"/>
        <end position="872"/>
    </location>
</feature>
<dbReference type="EMBL" id="CP041345">
    <property type="protein sequence ID" value="QKG81051.1"/>
    <property type="molecule type" value="Genomic_DNA"/>
</dbReference>
<dbReference type="InterPro" id="IPR001610">
    <property type="entry name" value="PAC"/>
</dbReference>
<feature type="coiled-coil region" evidence="6">
    <location>
        <begin position="341"/>
        <end position="375"/>
    </location>
</feature>
<evidence type="ECO:0000313" key="12">
    <source>
        <dbReference type="Proteomes" id="UP000500961"/>
    </source>
</evidence>
<dbReference type="Pfam" id="PF13426">
    <property type="entry name" value="PAS_9"/>
    <property type="match status" value="3"/>
</dbReference>
<dbReference type="SUPFAM" id="SSF55874">
    <property type="entry name" value="ATPase domain of HSP90 chaperone/DNA topoisomerase II/histidine kinase"/>
    <property type="match status" value="1"/>
</dbReference>
<keyword evidence="7" id="KW-1133">Transmembrane helix</keyword>
<keyword evidence="7" id="KW-0472">Membrane</keyword>
<dbReference type="PROSITE" id="PS50113">
    <property type="entry name" value="PAC"/>
    <property type="match status" value="5"/>
</dbReference>
<feature type="domain" description="Histidine kinase" evidence="8">
    <location>
        <begin position="1064"/>
        <end position="1277"/>
    </location>
</feature>
<feature type="coiled-coil region" evidence="6">
    <location>
        <begin position="989"/>
        <end position="1045"/>
    </location>
</feature>
<dbReference type="InterPro" id="IPR003661">
    <property type="entry name" value="HisK_dim/P_dom"/>
</dbReference>
<dbReference type="SMART" id="SM00091">
    <property type="entry name" value="PAS"/>
    <property type="match status" value="5"/>
</dbReference>
<feature type="domain" description="PAC" evidence="10">
    <location>
        <begin position="445"/>
        <end position="495"/>
    </location>
</feature>
<dbReference type="Pfam" id="PF02518">
    <property type="entry name" value="HATPase_c"/>
    <property type="match status" value="1"/>
</dbReference>
<dbReference type="CDD" id="cd00130">
    <property type="entry name" value="PAS"/>
    <property type="match status" value="4"/>
</dbReference>
<evidence type="ECO:0000256" key="7">
    <source>
        <dbReference type="SAM" id="Phobius"/>
    </source>
</evidence>
<feature type="transmembrane region" description="Helical" evidence="7">
    <location>
        <begin position="319"/>
        <end position="341"/>
    </location>
</feature>
<dbReference type="KEGG" id="ttz:FHG85_12505"/>
<dbReference type="SUPFAM" id="SSF55785">
    <property type="entry name" value="PYP-like sensor domain (PAS domain)"/>
    <property type="match status" value="5"/>
</dbReference>
<keyword evidence="6" id="KW-0175">Coiled coil</keyword>
<dbReference type="CDD" id="cd12913">
    <property type="entry name" value="PDC1_MCP_like"/>
    <property type="match status" value="1"/>
</dbReference>
<dbReference type="Pfam" id="PF00512">
    <property type="entry name" value="HisKA"/>
    <property type="match status" value="1"/>
</dbReference>
<sequence length="1277" mass="145131">MLPKRFYSSSAFATIIAVLSAAIFVFLFFFLAFNHRHLIYNATKEATKELAYHEATETQQYFSNALDITESLMQRVILLKKLKAKREKLDSLLNDFLTQNPNILGAWIFGEPNAYDGKDEAFNEKDEYPCNGRLGITYFRNNGKVYKEIVPCHDYNSFFYLGAKQKNKPVISEPYHFKYSNYNQVFYGCTISIPIIQDSLFKGAVGIDINLKSLNNILANIKGLNGGHLYIVSPSKKIVTHSDTSLIGQIYSFNTNKNDSLMFLASCKGKEISAETNSSFLNKKVLKFYYPFNINLSEKPWVIACEIPIEESLAYTKKVVWIATIVLVIGILFVIYLYSLLKERRKTLQKISDALNEAEDQKIRAEENYKNYMEIFNSTNESIFIHDAETGIILDVNEAMLKQYRFKDKSEVVGNTVEKLSSGISPFTIEHAKEKIEQAKKEGLAVFDWQGKRSDGTLFWSEVSLRASNIGGKERILAVVRDITDRKIASEALEFRERKYRELANLLPLVVWEVDINTRFTFTNEVGLKLFGYTQEEFNNGITILDLVAPEDKHRLRTNIQKSLISGNSSDEEYLVMKRNGTKFPVNIFSSVVYEDGKPVGLRGILIDITEKKRMEQKLKESEELYRTVVENLNEVLLMVDNDDRILFVNKRFTELLEYTPEEIIGKIGYETIVFPGDKEKVIAANIRREEGKKDAYELKLVSKSGRIIVFMASGAPVYNANGQVIGSIGALLDISELQKTTKAYREALARFETLAIMSPVGIFRTDANGKTTYVNPKWTELSGLTFEEALDDNWIKALHPEDREKSLSVWKERVNQKVPSRAEYRFLKPDGTVTWVLGNALPEILDDKVTGYIGTITDITQIKEAQEKLAKSEKRFRELTDLLPLSIWETDLNGKITFANKFAFEIMGFTHDDFLKGVNIFDTIIPDERGKTIQNFMRRLEGEKSKGIEYTALKLNGERFPALVYSTPIVEDGNIVGLRGISIDISDIKNAQKELEKYKNHLELLVKERTEELESVNEELSAANEELYNQREKLIKALHELQTAQQSLIQSEKMASLGLLAAGVAHEINNPLNFIQGGIIAIENYIEQNFKTHKNTLQPLVDAIKEGVHRSAQIVRSLNQYSRVDQAKHSNVDIHSIIENCLVLLSNQFRDRVEIIKNYCTNPCSIYCNEGQLHQAFMNILANAAQAIEGPGKIYISTKVQRKNLIIEIEDTGCGIDNNNLTKIFDPFFTTKEPGVGTGLGLSITYNIIKEHNGTIDIKSELGKRTKVTIKLPKEQ</sequence>
<comment type="catalytic activity">
    <reaction evidence="1">
        <text>ATP + protein L-histidine = ADP + protein N-phospho-L-histidine.</text>
        <dbReference type="EC" id="2.7.13.3"/>
    </reaction>
</comment>
<evidence type="ECO:0000256" key="4">
    <source>
        <dbReference type="ARBA" id="ARBA00022679"/>
    </source>
</evidence>
<feature type="domain" description="PAC" evidence="10">
    <location>
        <begin position="947"/>
        <end position="998"/>
    </location>
</feature>
<feature type="domain" description="PAS" evidence="9">
    <location>
        <begin position="496"/>
        <end position="567"/>
    </location>
</feature>
<feature type="domain" description="PAS" evidence="9">
    <location>
        <begin position="622"/>
        <end position="682"/>
    </location>
</feature>
<keyword evidence="5" id="KW-0418">Kinase</keyword>
<evidence type="ECO:0000313" key="11">
    <source>
        <dbReference type="EMBL" id="QKG81051.1"/>
    </source>
</evidence>
<evidence type="ECO:0000256" key="2">
    <source>
        <dbReference type="ARBA" id="ARBA00012438"/>
    </source>
</evidence>
<protein>
    <recommendedName>
        <fullName evidence="2">histidine kinase</fullName>
        <ecNumber evidence="2">2.7.13.3</ecNumber>
    </recommendedName>
</protein>
<dbReference type="Gene3D" id="1.10.287.130">
    <property type="match status" value="1"/>
</dbReference>
<dbReference type="Proteomes" id="UP000500961">
    <property type="component" value="Chromosome"/>
</dbReference>
<dbReference type="PANTHER" id="PTHR43304">
    <property type="entry name" value="PHYTOCHROME-LIKE PROTEIN CPH1"/>
    <property type="match status" value="1"/>
</dbReference>
<evidence type="ECO:0000259" key="9">
    <source>
        <dbReference type="PROSITE" id="PS50112"/>
    </source>
</evidence>
<proteinExistence type="predicted"/>
<dbReference type="SMART" id="SM00086">
    <property type="entry name" value="PAC"/>
    <property type="match status" value="5"/>
</dbReference>
<evidence type="ECO:0000256" key="6">
    <source>
        <dbReference type="SAM" id="Coils"/>
    </source>
</evidence>
<feature type="transmembrane region" description="Helical" evidence="7">
    <location>
        <begin position="12"/>
        <end position="33"/>
    </location>
</feature>
<feature type="domain" description="PAC" evidence="10">
    <location>
        <begin position="695"/>
        <end position="747"/>
    </location>
</feature>
<dbReference type="InterPro" id="IPR036097">
    <property type="entry name" value="HisK_dim/P_sf"/>
</dbReference>
<reference evidence="11 12" key="1">
    <citation type="submission" date="2019-07" db="EMBL/GenBank/DDBJ databases">
        <title>Thalassofilum flectens gen. nov., sp. nov., a novel moderate thermophilic anaerobe from a shallow sea hot spring in Kunashir Island (Russia), representing a new family in the order Bacteroidales, and proposal of Thalassofilacea fam. nov.</title>
        <authorList>
            <person name="Kochetkova T.V."/>
            <person name="Podosokorskaya O.A."/>
            <person name="Novikov A."/>
            <person name="Elcheninov A.G."/>
            <person name="Toshchakov S.V."/>
            <person name="Kublanov I.V."/>
        </authorList>
    </citation>
    <scope>NUCLEOTIDE SEQUENCE [LARGE SCALE GENOMIC DNA]</scope>
    <source>
        <strain evidence="11 12">38-H</strain>
    </source>
</reference>
<dbReference type="SMART" id="SM00388">
    <property type="entry name" value="HisKA"/>
    <property type="match status" value="1"/>
</dbReference>
<feature type="domain" description="PAS" evidence="9">
    <location>
        <begin position="748"/>
        <end position="818"/>
    </location>
</feature>
<accession>A0A7D3XXP6</accession>
<dbReference type="InterPro" id="IPR003594">
    <property type="entry name" value="HATPase_dom"/>
</dbReference>
<dbReference type="Pfam" id="PF08447">
    <property type="entry name" value="PAS_3"/>
    <property type="match status" value="2"/>
</dbReference>
<dbReference type="InterPro" id="IPR000700">
    <property type="entry name" value="PAS-assoc_C"/>
</dbReference>
<keyword evidence="3" id="KW-0597">Phosphoprotein</keyword>
<name>A0A7D3XXP6_9BACT</name>
<evidence type="ECO:0000259" key="8">
    <source>
        <dbReference type="PROSITE" id="PS50109"/>
    </source>
</evidence>
<dbReference type="RefSeq" id="WP_173076427.1">
    <property type="nucleotide sequence ID" value="NZ_CP041345.1"/>
</dbReference>
<feature type="domain" description="PAS" evidence="9">
    <location>
        <begin position="873"/>
        <end position="944"/>
    </location>
</feature>
<dbReference type="CDD" id="cd00082">
    <property type="entry name" value="HisKA"/>
    <property type="match status" value="1"/>
</dbReference>
<dbReference type="InterPro" id="IPR035965">
    <property type="entry name" value="PAS-like_dom_sf"/>
</dbReference>
<dbReference type="PROSITE" id="PS50112">
    <property type="entry name" value="PAS"/>
    <property type="match status" value="4"/>
</dbReference>
<keyword evidence="12" id="KW-1185">Reference proteome</keyword>
<keyword evidence="4" id="KW-0808">Transferase</keyword>
<evidence type="ECO:0000256" key="3">
    <source>
        <dbReference type="ARBA" id="ARBA00022553"/>
    </source>
</evidence>
<dbReference type="PROSITE" id="PS50109">
    <property type="entry name" value="HIS_KIN"/>
    <property type="match status" value="1"/>
</dbReference>
<dbReference type="InterPro" id="IPR000014">
    <property type="entry name" value="PAS"/>
</dbReference>
<dbReference type="NCBIfam" id="TIGR00229">
    <property type="entry name" value="sensory_box"/>
    <property type="match status" value="5"/>
</dbReference>